<name>L2GXP4_VAVCU</name>
<dbReference type="OrthoDB" id="2196302at2759"/>
<dbReference type="VEuPathDB" id="MicrosporidiaDB:VCUG_00045"/>
<reference evidence="2" key="1">
    <citation type="submission" date="2011-03" db="EMBL/GenBank/DDBJ databases">
        <title>The genome sequence of Vavraia culicis strain floridensis.</title>
        <authorList>
            <consortium name="The Broad Institute Genome Sequencing Platform"/>
            <person name="Cuomo C."/>
            <person name="Becnel J."/>
            <person name="Sanscrainte N."/>
            <person name="Young S.K."/>
            <person name="Zeng Q."/>
            <person name="Gargeya S."/>
            <person name="Fitzgerald M."/>
            <person name="Haas B."/>
            <person name="Abouelleil A."/>
            <person name="Alvarado L."/>
            <person name="Arachchi H.M."/>
            <person name="Berlin A."/>
            <person name="Chapman S.B."/>
            <person name="Gearin G."/>
            <person name="Goldberg J."/>
            <person name="Griggs A."/>
            <person name="Gujja S."/>
            <person name="Hansen M."/>
            <person name="Heiman D."/>
            <person name="Howarth C."/>
            <person name="Larimer J."/>
            <person name="Lui A."/>
            <person name="MacDonald P.J.P."/>
            <person name="McCowen C."/>
            <person name="Montmayeur A."/>
            <person name="Murphy C."/>
            <person name="Neiman D."/>
            <person name="Pearson M."/>
            <person name="Priest M."/>
            <person name="Roberts A."/>
            <person name="Saif S."/>
            <person name="Shea T."/>
            <person name="Sisk P."/>
            <person name="Stolte C."/>
            <person name="Sykes S."/>
            <person name="Wortman J."/>
            <person name="Nusbaum C."/>
            <person name="Birren B."/>
        </authorList>
    </citation>
    <scope>NUCLEOTIDE SEQUENCE [LARGE SCALE GENOMIC DNA]</scope>
    <source>
        <strain evidence="2">floridensis</strain>
    </source>
</reference>
<gene>
    <name evidence="1" type="ORF">VCUG_00045</name>
</gene>
<keyword evidence="2" id="KW-1185">Reference proteome</keyword>
<protein>
    <recommendedName>
        <fullName evidence="3">Exocyst complex component Sec10</fullName>
    </recommendedName>
</protein>
<dbReference type="InParanoid" id="L2GXP4"/>
<dbReference type="HOGENOM" id="CLU_442276_0_0_1"/>
<sequence>MKELSISTFKLKNFNLECLMAEIIRGKNTKDAINQLKELKDAIFHKKQQILKILKQKGNLNFSEVLNTFFGEHNHLHLGALGGIGDAIGRYNSLREMKLCKRIIVHIDEIRNGFYENICALIKTEDINDLYMLAHVFLFFNEMKKGGGDLDREENSNLDIARLDRILALKKEFVDTARNNFERAQKEKNVFVMKGTYRALKVLKNESILVNSFMQNLKIFNLICEEEDCDELVFNLDFFDYSNWFFTFVDAVQETYENELINLEDVLDAQVIQKINEKLFETVISNAVGKLLRQKKEIEFLWYLSNSYARVQSLYRFISTFYSFNYSVRDIFSQHFVGISKRENDCTDFALSVMTGGAETQKKYVLLNEQMHAEQNERAIILKMLCIYNFFYMRSELLKYDGDDVYFVKKHFLKSIETLIMKDLRYNLKNFHKLNEHFFILKKLQLESKFIKDKMREIFDGYLNDSKKDLKIITKNLTIDDLGKKENRMIDKLVYFLKNENKKIHKYVKGPNALALFYNIIDYAHDSLYKHILMLTYDMDQARILYNDIETVRKFLKKMKMFETPFDTLKNIVELLVLEKNVLAIYVHGFKELERSEIKRILKCRKDYVHVKECLNEF</sequence>
<dbReference type="EMBL" id="GL877404">
    <property type="protein sequence ID" value="ELA48436.1"/>
    <property type="molecule type" value="Genomic_DNA"/>
</dbReference>
<evidence type="ECO:0008006" key="3">
    <source>
        <dbReference type="Google" id="ProtNLM"/>
    </source>
</evidence>
<dbReference type="RefSeq" id="XP_008073066.1">
    <property type="nucleotide sequence ID" value="XM_008074875.1"/>
</dbReference>
<dbReference type="Proteomes" id="UP000011081">
    <property type="component" value="Unassembled WGS sequence"/>
</dbReference>
<proteinExistence type="predicted"/>
<evidence type="ECO:0000313" key="2">
    <source>
        <dbReference type="Proteomes" id="UP000011081"/>
    </source>
</evidence>
<dbReference type="AlphaFoldDB" id="L2GXP4"/>
<accession>L2GXP4</accession>
<dbReference type="GeneID" id="19877937"/>
<evidence type="ECO:0000313" key="1">
    <source>
        <dbReference type="EMBL" id="ELA48436.1"/>
    </source>
</evidence>
<organism evidence="1 2">
    <name type="scientific">Vavraia culicis (isolate floridensis)</name>
    <name type="common">Microsporidian parasite</name>
    <dbReference type="NCBI Taxonomy" id="948595"/>
    <lineage>
        <taxon>Eukaryota</taxon>
        <taxon>Fungi</taxon>
        <taxon>Fungi incertae sedis</taxon>
        <taxon>Microsporidia</taxon>
        <taxon>Pleistophoridae</taxon>
        <taxon>Vavraia</taxon>
    </lineage>
</organism>
<dbReference type="OMA" id="FFYMRSE"/>